<evidence type="ECO:0000313" key="7">
    <source>
        <dbReference type="EMBL" id="CAD5126004.1"/>
    </source>
</evidence>
<dbReference type="Gene3D" id="1.10.1450.10">
    <property type="entry name" value="Tetraspanin"/>
    <property type="match status" value="1"/>
</dbReference>
<name>A0A7I8WCW4_9ANNE</name>
<dbReference type="PANTHER" id="PTHR19282">
    <property type="entry name" value="TETRASPANIN"/>
    <property type="match status" value="1"/>
</dbReference>
<gene>
    <name evidence="7" type="ORF">DGYR_LOCUS13293</name>
</gene>
<keyword evidence="8" id="KW-1185">Reference proteome</keyword>
<dbReference type="PIRSF" id="PIRSF002419">
    <property type="entry name" value="Tetraspanin"/>
    <property type="match status" value="1"/>
</dbReference>
<dbReference type="EMBL" id="CAJFCJ010000031">
    <property type="protein sequence ID" value="CAD5126004.1"/>
    <property type="molecule type" value="Genomic_DNA"/>
</dbReference>
<dbReference type="PANTHER" id="PTHR19282:SF527">
    <property type="entry name" value="TETRASPANIN"/>
    <property type="match status" value="1"/>
</dbReference>
<dbReference type="AlphaFoldDB" id="A0A7I8WCW4"/>
<keyword evidence="3 6" id="KW-0812">Transmembrane</keyword>
<evidence type="ECO:0000256" key="2">
    <source>
        <dbReference type="ARBA" id="ARBA00006840"/>
    </source>
</evidence>
<feature type="transmembrane region" description="Helical" evidence="6">
    <location>
        <begin position="54"/>
        <end position="80"/>
    </location>
</feature>
<evidence type="ECO:0000256" key="4">
    <source>
        <dbReference type="ARBA" id="ARBA00022989"/>
    </source>
</evidence>
<evidence type="ECO:0000256" key="6">
    <source>
        <dbReference type="RuleBase" id="RU361218"/>
    </source>
</evidence>
<comment type="subcellular location">
    <subcellularLocation>
        <location evidence="1 6">Membrane</location>
        <topology evidence="1 6">Multi-pass membrane protein</topology>
    </subcellularLocation>
</comment>
<dbReference type="InterPro" id="IPR000301">
    <property type="entry name" value="Tetraspanin_animals"/>
</dbReference>
<reference evidence="7 8" key="1">
    <citation type="submission" date="2020-08" db="EMBL/GenBank/DDBJ databases">
        <authorList>
            <person name="Hejnol A."/>
        </authorList>
    </citation>
    <scope>NUCLEOTIDE SEQUENCE [LARGE SCALE GENOMIC DNA]</scope>
</reference>
<feature type="transmembrane region" description="Helical" evidence="6">
    <location>
        <begin position="12"/>
        <end position="34"/>
    </location>
</feature>
<dbReference type="InterPro" id="IPR008952">
    <property type="entry name" value="Tetraspanin_EC2_sf"/>
</dbReference>
<dbReference type="SUPFAM" id="SSF48652">
    <property type="entry name" value="Tetraspanin"/>
    <property type="match status" value="1"/>
</dbReference>
<accession>A0A7I8WCW4</accession>
<keyword evidence="5 6" id="KW-0472">Membrane</keyword>
<evidence type="ECO:0000313" key="8">
    <source>
        <dbReference type="Proteomes" id="UP000549394"/>
    </source>
</evidence>
<dbReference type="OrthoDB" id="10033535at2759"/>
<dbReference type="GO" id="GO:0005886">
    <property type="term" value="C:plasma membrane"/>
    <property type="evidence" value="ECO:0007669"/>
    <property type="project" value="TreeGrafter"/>
</dbReference>
<dbReference type="Pfam" id="PF00335">
    <property type="entry name" value="Tetraspanin"/>
    <property type="match status" value="1"/>
</dbReference>
<organism evidence="7 8">
    <name type="scientific">Dimorphilus gyrociliatus</name>
    <dbReference type="NCBI Taxonomy" id="2664684"/>
    <lineage>
        <taxon>Eukaryota</taxon>
        <taxon>Metazoa</taxon>
        <taxon>Spiralia</taxon>
        <taxon>Lophotrochozoa</taxon>
        <taxon>Annelida</taxon>
        <taxon>Polychaeta</taxon>
        <taxon>Polychaeta incertae sedis</taxon>
        <taxon>Dinophilidae</taxon>
        <taxon>Dimorphilus</taxon>
    </lineage>
</organism>
<feature type="transmembrane region" description="Helical" evidence="6">
    <location>
        <begin position="226"/>
        <end position="247"/>
    </location>
</feature>
<keyword evidence="4 6" id="KW-1133">Transmembrane helix</keyword>
<protein>
    <recommendedName>
        <fullName evidence="6">Tetraspanin</fullName>
    </recommendedName>
</protein>
<feature type="transmembrane region" description="Helical" evidence="6">
    <location>
        <begin position="87"/>
        <end position="111"/>
    </location>
</feature>
<comment type="caution">
    <text evidence="7">The sequence shown here is derived from an EMBL/GenBank/DDBJ whole genome shotgun (WGS) entry which is preliminary data.</text>
</comment>
<comment type="similarity">
    <text evidence="2 6">Belongs to the tetraspanin (TM4SF) family.</text>
</comment>
<dbReference type="PRINTS" id="PR00259">
    <property type="entry name" value="TMFOUR"/>
</dbReference>
<dbReference type="InterPro" id="IPR018499">
    <property type="entry name" value="Tetraspanin/Peripherin"/>
</dbReference>
<sequence>MCGGNLPRVFLIIFNTIFVLSGIGLLGMGVWMKLDNTLSKYLDAVNVGQAAPLLGQISLILIIIGGVVLLVSLIGCCGAIKKSQPLLFLYAACLIVIMLAEAAVAVLAIVYKKKINDHLHDDMIREVQKEYGRVNDTTTAYDFLQDQLKCCGVYNYKDYKNSTWFGGPGTQMVPYSCCSNYGEDRVADEYKECLNEAETGNPSKYLNKQGCEEALKKWYHDHSIKLMIIGFCIAAIQIFGLVAACILRTTYKRMNYSK</sequence>
<dbReference type="Proteomes" id="UP000549394">
    <property type="component" value="Unassembled WGS sequence"/>
</dbReference>
<evidence type="ECO:0000256" key="3">
    <source>
        <dbReference type="ARBA" id="ARBA00022692"/>
    </source>
</evidence>
<evidence type="ECO:0000256" key="1">
    <source>
        <dbReference type="ARBA" id="ARBA00004141"/>
    </source>
</evidence>
<proteinExistence type="inferred from homology"/>
<evidence type="ECO:0000256" key="5">
    <source>
        <dbReference type="ARBA" id="ARBA00023136"/>
    </source>
</evidence>